<name>A0ABT2PSK0_9BURK</name>
<comment type="caution">
    <text evidence="8">The sequence shown here is derived from an EMBL/GenBank/DDBJ whole genome shotgun (WGS) entry which is preliminary data.</text>
</comment>
<reference evidence="8 9" key="1">
    <citation type="submission" date="2022-09" db="EMBL/GenBank/DDBJ databases">
        <title>Draft genome of isolate Be4.</title>
        <authorList>
            <person name="Sanchez-Castro I."/>
            <person name="Martinez-Rodriguez P."/>
            <person name="Descostes M."/>
            <person name="Merroun M."/>
        </authorList>
    </citation>
    <scope>NUCLEOTIDE SEQUENCE [LARGE SCALE GENOMIC DNA]</scope>
    <source>
        <strain evidence="8 9">Be4</strain>
    </source>
</reference>
<feature type="transmembrane region" description="Helical" evidence="6">
    <location>
        <begin position="383"/>
        <end position="403"/>
    </location>
</feature>
<keyword evidence="4 6" id="KW-1133">Transmembrane helix</keyword>
<evidence type="ECO:0000256" key="1">
    <source>
        <dbReference type="ARBA" id="ARBA00004651"/>
    </source>
</evidence>
<feature type="transmembrane region" description="Helical" evidence="6">
    <location>
        <begin position="220"/>
        <end position="241"/>
    </location>
</feature>
<dbReference type="InterPro" id="IPR020846">
    <property type="entry name" value="MFS_dom"/>
</dbReference>
<feature type="domain" description="Major facilitator superfamily (MFS) profile" evidence="7">
    <location>
        <begin position="1"/>
        <end position="407"/>
    </location>
</feature>
<dbReference type="Pfam" id="PF07690">
    <property type="entry name" value="MFS_1"/>
    <property type="match status" value="1"/>
</dbReference>
<feature type="transmembrane region" description="Helical" evidence="6">
    <location>
        <begin position="169"/>
        <end position="188"/>
    </location>
</feature>
<organism evidence="8 9">
    <name type="scientific">Acidovorax bellezanensis</name>
    <dbReference type="NCBI Taxonomy" id="2976702"/>
    <lineage>
        <taxon>Bacteria</taxon>
        <taxon>Pseudomonadati</taxon>
        <taxon>Pseudomonadota</taxon>
        <taxon>Betaproteobacteria</taxon>
        <taxon>Burkholderiales</taxon>
        <taxon>Comamonadaceae</taxon>
        <taxon>Acidovorax</taxon>
    </lineage>
</organism>
<feature type="transmembrane region" description="Helical" evidence="6">
    <location>
        <begin position="293"/>
        <end position="311"/>
    </location>
</feature>
<dbReference type="Gene3D" id="1.20.1250.20">
    <property type="entry name" value="MFS general substrate transporter like domains"/>
    <property type="match status" value="1"/>
</dbReference>
<dbReference type="RefSeq" id="WP_261502098.1">
    <property type="nucleotide sequence ID" value="NZ_JAODYH010000013.1"/>
</dbReference>
<feature type="transmembrane region" description="Helical" evidence="6">
    <location>
        <begin position="261"/>
        <end position="281"/>
    </location>
</feature>
<proteinExistence type="predicted"/>
<feature type="transmembrane region" description="Helical" evidence="6">
    <location>
        <begin position="49"/>
        <end position="73"/>
    </location>
</feature>
<keyword evidence="2" id="KW-1003">Cell membrane</keyword>
<feature type="transmembrane region" description="Helical" evidence="6">
    <location>
        <begin position="20"/>
        <end position="43"/>
    </location>
</feature>
<evidence type="ECO:0000256" key="6">
    <source>
        <dbReference type="SAM" id="Phobius"/>
    </source>
</evidence>
<evidence type="ECO:0000256" key="5">
    <source>
        <dbReference type="ARBA" id="ARBA00023136"/>
    </source>
</evidence>
<dbReference type="EMBL" id="JAODYH010000013">
    <property type="protein sequence ID" value="MCT9812851.1"/>
    <property type="molecule type" value="Genomic_DNA"/>
</dbReference>
<accession>A0ABT2PSK0</accession>
<evidence type="ECO:0000256" key="3">
    <source>
        <dbReference type="ARBA" id="ARBA00022692"/>
    </source>
</evidence>
<evidence type="ECO:0000313" key="9">
    <source>
        <dbReference type="Proteomes" id="UP001525968"/>
    </source>
</evidence>
<feature type="transmembrane region" description="Helical" evidence="6">
    <location>
        <begin position="361"/>
        <end position="377"/>
    </location>
</feature>
<gene>
    <name evidence="8" type="ORF">N0K08_19650</name>
</gene>
<dbReference type="Proteomes" id="UP001525968">
    <property type="component" value="Unassembled WGS sequence"/>
</dbReference>
<evidence type="ECO:0000256" key="2">
    <source>
        <dbReference type="ARBA" id="ARBA00022475"/>
    </source>
</evidence>
<feature type="transmembrane region" description="Helical" evidence="6">
    <location>
        <begin position="85"/>
        <end position="111"/>
    </location>
</feature>
<evidence type="ECO:0000313" key="8">
    <source>
        <dbReference type="EMBL" id="MCT9812851.1"/>
    </source>
</evidence>
<dbReference type="PROSITE" id="PS50850">
    <property type="entry name" value="MFS"/>
    <property type="match status" value="1"/>
</dbReference>
<dbReference type="InterPro" id="IPR011701">
    <property type="entry name" value="MFS"/>
</dbReference>
<dbReference type="PANTHER" id="PTHR23513">
    <property type="entry name" value="INTEGRAL MEMBRANE EFFLUX PROTEIN-RELATED"/>
    <property type="match status" value="1"/>
</dbReference>
<comment type="subcellular location">
    <subcellularLocation>
        <location evidence="1">Cell membrane</location>
        <topology evidence="1">Multi-pass membrane protein</topology>
    </subcellularLocation>
</comment>
<dbReference type="PANTHER" id="PTHR23513:SF6">
    <property type="entry name" value="MAJOR FACILITATOR SUPERFAMILY ASSOCIATED DOMAIN-CONTAINING PROTEIN"/>
    <property type="match status" value="1"/>
</dbReference>
<dbReference type="InterPro" id="IPR036259">
    <property type="entry name" value="MFS_trans_sf"/>
</dbReference>
<keyword evidence="5 6" id="KW-0472">Membrane</keyword>
<evidence type="ECO:0000256" key="4">
    <source>
        <dbReference type="ARBA" id="ARBA00022989"/>
    </source>
</evidence>
<keyword evidence="3 6" id="KW-0812">Transmembrane</keyword>
<sequence length="412" mass="43995">MPISNKNKHPQREHARYLLIIQTCAGFSQWVDILLIFSVPAFLWESTPAQIAFIASCFGLPGLFLGPMIGALLDQLDARRAACCAAVARTALTGFIAFAPGFEFFAALVLLKGVANVFYWPATAILTQQLVAPAARVQYFSSLSALDQVTKVMTPLIAGAATLTMDAQLIFLLSCALTLVCALWLFFLPQSATTHQERGKHLLIDAWKGLSYGWKSIRTLPSGLVVSIGLGIGVSLALAIYDPHLAAFLNSIQLDATAFALLVSSTGFGAVCGALLVRFFGKSAHPSQLMRTGLALFFTATASAAILSGFYAQAIGIVPLMFLWFINGLGYEIFMIGCNVNMQNLCPPHLLGRVSTSARSLQMAAVVAGPLIGAWLISVQSRAMPFGVSAVIALALLWTVMVAPPKHGMPTD</sequence>
<keyword evidence="9" id="KW-1185">Reference proteome</keyword>
<protein>
    <submittedName>
        <fullName evidence="8">MFS transporter</fullName>
    </submittedName>
</protein>
<dbReference type="SUPFAM" id="SSF103473">
    <property type="entry name" value="MFS general substrate transporter"/>
    <property type="match status" value="1"/>
</dbReference>
<evidence type="ECO:0000259" key="7">
    <source>
        <dbReference type="PROSITE" id="PS50850"/>
    </source>
</evidence>